<proteinExistence type="inferred from homology"/>
<evidence type="ECO:0000256" key="1">
    <source>
        <dbReference type="ARBA" id="ARBA00005466"/>
    </source>
</evidence>
<dbReference type="AlphaFoldDB" id="A0A3M2SM49"/>
<dbReference type="InterPro" id="IPR050432">
    <property type="entry name" value="FAD-linked_Oxidoreductases_BP"/>
</dbReference>
<dbReference type="InterPro" id="IPR016169">
    <property type="entry name" value="FAD-bd_PCMH_sub2"/>
</dbReference>
<dbReference type="SUPFAM" id="SSF56176">
    <property type="entry name" value="FAD-binding/transporter-associated domain-like"/>
    <property type="match status" value="1"/>
</dbReference>
<dbReference type="InterPro" id="IPR036318">
    <property type="entry name" value="FAD-bd_PCMH-like_sf"/>
</dbReference>
<evidence type="ECO:0000313" key="5">
    <source>
        <dbReference type="EMBL" id="RMJ18636.1"/>
    </source>
</evidence>
<dbReference type="Gene3D" id="3.30.465.10">
    <property type="match status" value="2"/>
</dbReference>
<evidence type="ECO:0000313" key="6">
    <source>
        <dbReference type="Proteomes" id="UP000277212"/>
    </source>
</evidence>
<evidence type="ECO:0000256" key="3">
    <source>
        <dbReference type="SAM" id="SignalP"/>
    </source>
</evidence>
<evidence type="ECO:0000256" key="2">
    <source>
        <dbReference type="ARBA" id="ARBA00023002"/>
    </source>
</evidence>
<dbReference type="GO" id="GO:0016491">
    <property type="term" value="F:oxidoreductase activity"/>
    <property type="evidence" value="ECO:0007669"/>
    <property type="project" value="UniProtKB-KW"/>
</dbReference>
<dbReference type="InterPro" id="IPR016166">
    <property type="entry name" value="FAD-bd_PCMH"/>
</dbReference>
<feature type="domain" description="FAD-binding PCMH-type" evidence="4">
    <location>
        <begin position="188"/>
        <end position="369"/>
    </location>
</feature>
<dbReference type="Pfam" id="PF01565">
    <property type="entry name" value="FAD_binding_4"/>
    <property type="match status" value="1"/>
</dbReference>
<sequence length="658" mass="71893">MFIQRSGWLASVALSLLLSSSNAQTIVVDGKSVAADESNVAPAADAPAGDANTGFEGLQLTEDVLTNLTDLKLSNVSLFYFDEDSTAEKRAVGSSQKCRALPGDALYPSSLVWKVFDILSGGALIKTVPLGSACYDGEHYDATKCQFLLDYWNKSDTHVVDPSSVMSPLFEGATCEPQGAALGKNCTLGGFPSYSLNITSVYQIQLAINFARNANLRLVVRNTGHDFLGKNTGEGALSLWTHHLNDIEVIKNYKSPGGRYTGPAFKVGAGVVVHELYEAAEREGYTAVGGECRTVGVAGGYAAGGGHSPVSPIHGLGSDQILSVNIVTPDGRFITADETQNKDLFWAIRGGGPATWGVVTSMTVKVHEKTVFSGMTWDTTTTAMNITDDTFWKAIEAYWRRYPEFSAAKAYGYCRMSGLPAGGYAWRGLPFMVPGMKLVDFKKLVQPLIDEWTALGVDPQLKFFEHDSLYPAWTSHFPVSRVGSPYARTGSRLLPRKNWEDEELLNKTIQTVRSIVEDGAFLVHYNINADEPENTAESSVNPAWRDVMMFNIIGLTWTEETSESDIAAIHKKLTGDLVQRLKDVSPGAGGYLNEGDLMDPEFQQSFYGSNYERLLKIKKQVDPKDLFWAPTAVGSEGWYVTGQESYVTKQTGRLCRKN</sequence>
<accession>A0A3M2SM49</accession>
<reference evidence="5 6" key="1">
    <citation type="submission" date="2017-06" db="EMBL/GenBank/DDBJ databases">
        <title>Comparative genomic analysis of Ambrosia Fusariam Clade fungi.</title>
        <authorList>
            <person name="Stajich J.E."/>
            <person name="Carrillo J."/>
            <person name="Kijimoto T."/>
            <person name="Eskalen A."/>
            <person name="O'Donnell K."/>
            <person name="Kasson M."/>
        </authorList>
    </citation>
    <scope>NUCLEOTIDE SEQUENCE [LARGE SCALE GENOMIC DNA]</scope>
    <source>
        <strain evidence="5">UCR3666</strain>
    </source>
</reference>
<keyword evidence="3" id="KW-0732">Signal</keyword>
<feature type="chain" id="PRO_5017994887" description="FAD-binding PCMH-type domain-containing protein" evidence="3">
    <location>
        <begin position="24"/>
        <end position="658"/>
    </location>
</feature>
<comment type="caution">
    <text evidence="5">The sequence shown here is derived from an EMBL/GenBank/DDBJ whole genome shotgun (WGS) entry which is preliminary data.</text>
</comment>
<dbReference type="EMBL" id="NKUJ01000017">
    <property type="protein sequence ID" value="RMJ18636.1"/>
    <property type="molecule type" value="Genomic_DNA"/>
</dbReference>
<protein>
    <recommendedName>
        <fullName evidence="4">FAD-binding PCMH-type domain-containing protein</fullName>
    </recommendedName>
</protein>
<dbReference type="PANTHER" id="PTHR13878">
    <property type="entry name" value="GULONOLACTONE OXIDASE"/>
    <property type="match status" value="1"/>
</dbReference>
<gene>
    <name evidence="5" type="ORF">CDV36_001713</name>
</gene>
<dbReference type="OrthoDB" id="9983560at2759"/>
<name>A0A3M2SM49_9HYPO</name>
<dbReference type="InterPro" id="IPR012951">
    <property type="entry name" value="BBE"/>
</dbReference>
<dbReference type="Proteomes" id="UP000277212">
    <property type="component" value="Unassembled WGS sequence"/>
</dbReference>
<keyword evidence="6" id="KW-1185">Reference proteome</keyword>
<feature type="signal peptide" evidence="3">
    <location>
        <begin position="1"/>
        <end position="23"/>
    </location>
</feature>
<dbReference type="PROSITE" id="PS51387">
    <property type="entry name" value="FAD_PCMH"/>
    <property type="match status" value="1"/>
</dbReference>
<evidence type="ECO:0000259" key="4">
    <source>
        <dbReference type="PROSITE" id="PS51387"/>
    </source>
</evidence>
<comment type="similarity">
    <text evidence="1">Belongs to the oxygen-dependent FAD-linked oxidoreductase family.</text>
</comment>
<organism evidence="5 6">
    <name type="scientific">Fusarium kuroshium</name>
    <dbReference type="NCBI Taxonomy" id="2010991"/>
    <lineage>
        <taxon>Eukaryota</taxon>
        <taxon>Fungi</taxon>
        <taxon>Dikarya</taxon>
        <taxon>Ascomycota</taxon>
        <taxon>Pezizomycotina</taxon>
        <taxon>Sordariomycetes</taxon>
        <taxon>Hypocreomycetidae</taxon>
        <taxon>Hypocreales</taxon>
        <taxon>Nectriaceae</taxon>
        <taxon>Fusarium</taxon>
        <taxon>Fusarium solani species complex</taxon>
    </lineage>
</organism>
<keyword evidence="2" id="KW-0560">Oxidoreductase</keyword>
<dbReference type="PANTHER" id="PTHR13878:SF91">
    <property type="entry name" value="FAD BINDING DOMAIN PROTEIN (AFU_ORTHOLOGUE AFUA_6G12070)-RELATED"/>
    <property type="match status" value="1"/>
</dbReference>
<dbReference type="InterPro" id="IPR006094">
    <property type="entry name" value="Oxid_FAD_bind_N"/>
</dbReference>
<dbReference type="GO" id="GO:0071949">
    <property type="term" value="F:FAD binding"/>
    <property type="evidence" value="ECO:0007669"/>
    <property type="project" value="InterPro"/>
</dbReference>
<dbReference type="STRING" id="2010991.A0A3M2SM49"/>
<dbReference type="Pfam" id="PF08031">
    <property type="entry name" value="BBE"/>
    <property type="match status" value="1"/>
</dbReference>